<evidence type="ECO:0000256" key="1">
    <source>
        <dbReference type="SAM" id="SignalP"/>
    </source>
</evidence>
<proteinExistence type="predicted"/>
<dbReference type="Proteomes" id="UP000011086">
    <property type="component" value="Unassembled WGS sequence"/>
</dbReference>
<keyword evidence="1" id="KW-0732">Signal</keyword>
<name>A0AA97NUB5_PYRO3</name>
<dbReference type="AlphaFoldDB" id="A0AA97NUB5"/>
<reference evidence="2" key="1">
    <citation type="journal article" date="2012" name="PLoS Genet.">
        <title>Comparative analysis of the genomes of two field isolates of the rice blast fungus Magnaporthe oryzae.</title>
        <authorList>
            <person name="Xue M."/>
            <person name="Yang J."/>
            <person name="Li Z."/>
            <person name="Hu S."/>
            <person name="Yao N."/>
            <person name="Dean R.A."/>
            <person name="Zhao W."/>
            <person name="Shen M."/>
            <person name="Zhang H."/>
            <person name="Li C."/>
            <person name="Liu L."/>
            <person name="Cao L."/>
            <person name="Xu X."/>
            <person name="Xing Y."/>
            <person name="Hsiang T."/>
            <person name="Zhang Z."/>
            <person name="Xu J.R."/>
            <person name="Peng Y.L."/>
        </authorList>
    </citation>
    <scope>NUCLEOTIDE SEQUENCE</scope>
    <source>
        <strain evidence="2">Y34</strain>
    </source>
</reference>
<accession>A0AA97NUB5</accession>
<protein>
    <submittedName>
        <fullName evidence="2">Uncharacterized protein</fullName>
    </submittedName>
</protein>
<dbReference type="EMBL" id="JH793700">
    <property type="protein sequence ID" value="ELQ36357.1"/>
    <property type="molecule type" value="Genomic_DNA"/>
</dbReference>
<feature type="chain" id="PRO_5041731794" evidence="1">
    <location>
        <begin position="26"/>
        <end position="187"/>
    </location>
</feature>
<sequence length="187" mass="20692">MPLLMGLRSMLPVHLVCLQCDSSSGSWTEVVQKQDNIPLCEVASGWHQSWWVAGRVNDVYCGAGAQSLLCLELSLHANTETDLRRFKVVRLVPQCRVSAYDRTVVANCVHQKDPIQEALEQSFASSPFLLASKSSKVVRIKDRGNIRERSEQAKVGTDAVTLSITYAWSMGANNPTPVNAPRSQKNH</sequence>
<gene>
    <name evidence="2" type="ORF">OOU_Y34scaffold00666g218</name>
</gene>
<feature type="signal peptide" evidence="1">
    <location>
        <begin position="1"/>
        <end position="25"/>
    </location>
</feature>
<organism evidence="2">
    <name type="scientific">Pyricularia oryzae (strain Y34)</name>
    <name type="common">Rice blast fungus</name>
    <name type="synonym">Magnaporthe oryzae</name>
    <dbReference type="NCBI Taxonomy" id="1143189"/>
    <lineage>
        <taxon>Eukaryota</taxon>
        <taxon>Fungi</taxon>
        <taxon>Dikarya</taxon>
        <taxon>Ascomycota</taxon>
        <taxon>Pezizomycotina</taxon>
        <taxon>Sordariomycetes</taxon>
        <taxon>Sordariomycetidae</taxon>
        <taxon>Magnaporthales</taxon>
        <taxon>Pyriculariaceae</taxon>
        <taxon>Pyricularia</taxon>
    </lineage>
</organism>
<evidence type="ECO:0000313" key="2">
    <source>
        <dbReference type="EMBL" id="ELQ36357.1"/>
    </source>
</evidence>